<accession>A0A4X1UII1</accession>
<sequence>MLQQKKWWGKNCNCNPGSREISSPLLHHLIFLPQCFILDLFSIFDPVYPCLSPEPMEVFAKEQPACSEVQAMAGASATLSCEVAQAQTEVTWYKDGKKLTSSSKVHVEAKGCTRRLMVHQAGKADAGEYTCKAGGQKVSFHLDVTGQLFG</sequence>
<dbReference type="PANTHER" id="PTHR35971:SF4">
    <property type="entry name" value="OBSCURIN"/>
    <property type="match status" value="1"/>
</dbReference>
<dbReference type="Ensembl" id="ENSSSCT00070034731.1">
    <property type="protein sequence ID" value="ENSSSCP00070029017.1"/>
    <property type="gene ID" value="ENSSSCG00070017597.1"/>
</dbReference>
<dbReference type="Pfam" id="PF07679">
    <property type="entry name" value="I-set"/>
    <property type="match status" value="1"/>
</dbReference>
<dbReference type="AlphaFoldDB" id="A0A4X1UII1"/>
<dbReference type="GO" id="GO:0005737">
    <property type="term" value="C:cytoplasm"/>
    <property type="evidence" value="ECO:0007669"/>
    <property type="project" value="UniProtKB-SubCell"/>
</dbReference>
<dbReference type="InterPro" id="IPR013098">
    <property type="entry name" value="Ig_I-set"/>
</dbReference>
<evidence type="ECO:0000313" key="6">
    <source>
        <dbReference type="Ensembl" id="ENSSSCP00070029017.1"/>
    </source>
</evidence>
<dbReference type="InterPro" id="IPR052385">
    <property type="entry name" value="Obscurin/Obscurin-like_Reg"/>
</dbReference>
<dbReference type="FunFam" id="2.60.40.10:FF:000075">
    <property type="entry name" value="Obscurin, cytoskeletal calmodulin and titin-interacting RhoGEF"/>
    <property type="match status" value="1"/>
</dbReference>
<keyword evidence="2" id="KW-0963">Cytoplasm</keyword>
<evidence type="ECO:0000256" key="1">
    <source>
        <dbReference type="ARBA" id="ARBA00004496"/>
    </source>
</evidence>
<reference evidence="7" key="1">
    <citation type="submission" date="2017-08" db="EMBL/GenBank/DDBJ databases">
        <title>USMARCv1.0.</title>
        <authorList>
            <person name="Hannum G.I."/>
            <person name="Koren S."/>
            <person name="Schroeder S.G."/>
            <person name="Chin S.C."/>
            <person name="Nonneman D.J."/>
            <person name="Becker S.A."/>
            <person name="Rosen B.D."/>
            <person name="Bickhart D.M."/>
            <person name="Putnam N.H."/>
            <person name="Green R.E."/>
            <person name="Tuggle C.K."/>
            <person name="Liu H."/>
            <person name="Rohrer G.A."/>
            <person name="Warr A."/>
            <person name="Hall R."/>
            <person name="Kim K."/>
            <person name="Hume D.A."/>
            <person name="Talbot R."/>
            <person name="Chow W."/>
            <person name="Howe K."/>
            <person name="Schwartz A.S."/>
            <person name="Watson M."/>
            <person name="Archibald A.L."/>
            <person name="Phillippy A.M."/>
            <person name="Smith T.P.L."/>
        </authorList>
    </citation>
    <scope>NUCLEOTIDE SEQUENCE [LARGE SCALE GENOMIC DNA]</scope>
</reference>
<evidence type="ECO:0000256" key="2">
    <source>
        <dbReference type="ARBA" id="ARBA00022490"/>
    </source>
</evidence>
<feature type="domain" description="Ig-like" evidence="5">
    <location>
        <begin position="53"/>
        <end position="133"/>
    </location>
</feature>
<dbReference type="Gene3D" id="2.60.40.10">
    <property type="entry name" value="Immunoglobulins"/>
    <property type="match status" value="1"/>
</dbReference>
<name>A0A4X1UII1_PIG</name>
<dbReference type="PROSITE" id="PS50835">
    <property type="entry name" value="IG_LIKE"/>
    <property type="match status" value="1"/>
</dbReference>
<evidence type="ECO:0000259" key="5">
    <source>
        <dbReference type="PROSITE" id="PS50835"/>
    </source>
</evidence>
<evidence type="ECO:0000256" key="3">
    <source>
        <dbReference type="ARBA" id="ARBA00022553"/>
    </source>
</evidence>
<dbReference type="InterPro" id="IPR003599">
    <property type="entry name" value="Ig_sub"/>
</dbReference>
<proteinExistence type="predicted"/>
<evidence type="ECO:0000256" key="4">
    <source>
        <dbReference type="ARBA" id="ARBA00023157"/>
    </source>
</evidence>
<protein>
    <recommendedName>
        <fullName evidence="5">Ig-like domain-containing protein</fullName>
    </recommendedName>
</protein>
<dbReference type="InterPro" id="IPR007110">
    <property type="entry name" value="Ig-like_dom"/>
</dbReference>
<keyword evidence="4" id="KW-1015">Disulfide bond</keyword>
<dbReference type="SMART" id="SM00409">
    <property type="entry name" value="IG"/>
    <property type="match status" value="1"/>
</dbReference>
<dbReference type="InterPro" id="IPR013783">
    <property type="entry name" value="Ig-like_fold"/>
</dbReference>
<dbReference type="PANTHER" id="PTHR35971">
    <property type="entry name" value="SI:DKEY-31G6.6"/>
    <property type="match status" value="1"/>
</dbReference>
<reference evidence="6" key="2">
    <citation type="submission" date="2025-08" db="UniProtKB">
        <authorList>
            <consortium name="Ensembl"/>
        </authorList>
    </citation>
    <scope>IDENTIFICATION</scope>
</reference>
<evidence type="ECO:0000313" key="7">
    <source>
        <dbReference type="Proteomes" id="UP000314985"/>
    </source>
</evidence>
<dbReference type="InterPro" id="IPR036179">
    <property type="entry name" value="Ig-like_dom_sf"/>
</dbReference>
<dbReference type="SUPFAM" id="SSF48726">
    <property type="entry name" value="Immunoglobulin"/>
    <property type="match status" value="1"/>
</dbReference>
<keyword evidence="3" id="KW-0597">Phosphoprotein</keyword>
<dbReference type="Proteomes" id="UP000314985">
    <property type="component" value="Unassembled WGS sequence"/>
</dbReference>
<comment type="subcellular location">
    <subcellularLocation>
        <location evidence="1">Cytoplasm</location>
    </subcellularLocation>
</comment>
<organism evidence="6 7">
    <name type="scientific">Sus scrofa</name>
    <name type="common">Pig</name>
    <dbReference type="NCBI Taxonomy" id="9823"/>
    <lineage>
        <taxon>Eukaryota</taxon>
        <taxon>Metazoa</taxon>
        <taxon>Chordata</taxon>
        <taxon>Craniata</taxon>
        <taxon>Vertebrata</taxon>
        <taxon>Euteleostomi</taxon>
        <taxon>Mammalia</taxon>
        <taxon>Eutheria</taxon>
        <taxon>Laurasiatheria</taxon>
        <taxon>Artiodactyla</taxon>
        <taxon>Suina</taxon>
        <taxon>Suidae</taxon>
        <taxon>Sus</taxon>
    </lineage>
</organism>